<dbReference type="InterPro" id="IPR035897">
    <property type="entry name" value="Toll_tir_struct_dom_sf"/>
</dbReference>
<dbReference type="Gene3D" id="3.40.50.10140">
    <property type="entry name" value="Toll/interleukin-1 receptor homology (TIR) domain"/>
    <property type="match status" value="1"/>
</dbReference>
<name>A0A4P7VLW2_9BACT</name>
<dbReference type="RefSeq" id="WP_136410622.1">
    <property type="nucleotide sequence ID" value="NZ_CP039393.1"/>
</dbReference>
<organism evidence="2 3">
    <name type="scientific">Muribaculum gordoncarteri</name>
    <dbReference type="NCBI Taxonomy" id="2530390"/>
    <lineage>
        <taxon>Bacteria</taxon>
        <taxon>Pseudomonadati</taxon>
        <taxon>Bacteroidota</taxon>
        <taxon>Bacteroidia</taxon>
        <taxon>Bacteroidales</taxon>
        <taxon>Muribaculaceae</taxon>
        <taxon>Muribaculum</taxon>
    </lineage>
</organism>
<dbReference type="AlphaFoldDB" id="A0A4P7VLW2"/>
<dbReference type="InterPro" id="IPR000157">
    <property type="entry name" value="TIR_dom"/>
</dbReference>
<dbReference type="Proteomes" id="UP000297031">
    <property type="component" value="Chromosome"/>
</dbReference>
<protein>
    <submittedName>
        <fullName evidence="2">Toll/interleukin-1 receptor domain-containing protein</fullName>
    </submittedName>
</protein>
<accession>A0A4P7VLW2</accession>
<evidence type="ECO:0000259" key="1">
    <source>
        <dbReference type="PROSITE" id="PS50104"/>
    </source>
</evidence>
<sequence length="259" mass="29533">MIFLSHNWKDKPVVEQVALRLRKIFGQNNVFYDSWSIQPGDGIIDKMNEGLSNCQYFFFFVSANSVSSSMVKMEWQNAIFKAAQNAIKFIPIRMDNSPMPILLTQSLYIDLYSQGIEVAVRQIVDVIQGNNTYQTPTTQFHNLVAEKQHIGNKLRITCRALHFLEPISSFLFCTLNDTKDVTVEVLNETMHIGGDQNGVPLNSGLKVNTFMRGVEHGTTPDMPFIVEFDISKVPDFDIIMVMHKSSHERFDAIPLKIIR</sequence>
<dbReference type="EMBL" id="CP039393">
    <property type="protein sequence ID" value="QCD36066.1"/>
    <property type="molecule type" value="Genomic_DNA"/>
</dbReference>
<dbReference type="Pfam" id="PF13676">
    <property type="entry name" value="TIR_2"/>
    <property type="match status" value="1"/>
</dbReference>
<proteinExistence type="predicted"/>
<dbReference type="SUPFAM" id="SSF52200">
    <property type="entry name" value="Toll/Interleukin receptor TIR domain"/>
    <property type="match status" value="1"/>
</dbReference>
<dbReference type="PROSITE" id="PS50104">
    <property type="entry name" value="TIR"/>
    <property type="match status" value="1"/>
</dbReference>
<evidence type="ECO:0000313" key="3">
    <source>
        <dbReference type="Proteomes" id="UP000297031"/>
    </source>
</evidence>
<dbReference type="GO" id="GO:0007165">
    <property type="term" value="P:signal transduction"/>
    <property type="evidence" value="ECO:0007669"/>
    <property type="project" value="InterPro"/>
</dbReference>
<reference evidence="2 3" key="1">
    <citation type="submission" date="2019-02" db="EMBL/GenBank/DDBJ databases">
        <title>Isolation and identification of novel species under the genus Muribaculum.</title>
        <authorList>
            <person name="Miyake S."/>
            <person name="Ding Y."/>
            <person name="Low A."/>
            <person name="Soh M."/>
            <person name="Seedorf H."/>
        </authorList>
    </citation>
    <scope>NUCLEOTIDE SEQUENCE [LARGE SCALE GENOMIC DNA]</scope>
    <source>
        <strain evidence="2 3">TLL-A4</strain>
    </source>
</reference>
<dbReference type="KEGG" id="mgod:E7746_09315"/>
<keyword evidence="3" id="KW-1185">Reference proteome</keyword>
<feature type="domain" description="TIR" evidence="1">
    <location>
        <begin position="1"/>
        <end position="127"/>
    </location>
</feature>
<keyword evidence="2" id="KW-0675">Receptor</keyword>
<dbReference type="OrthoDB" id="1098242at2"/>
<gene>
    <name evidence="2" type="ORF">E7746_09315</name>
</gene>
<evidence type="ECO:0000313" key="2">
    <source>
        <dbReference type="EMBL" id="QCD36066.1"/>
    </source>
</evidence>